<dbReference type="PROSITE" id="PS51755">
    <property type="entry name" value="OMPR_PHOB"/>
    <property type="match status" value="1"/>
</dbReference>
<dbReference type="InterPro" id="IPR001867">
    <property type="entry name" value="OmpR/PhoB-type_DNA-bd"/>
</dbReference>
<dbReference type="Gene3D" id="1.10.10.10">
    <property type="entry name" value="Winged helix-like DNA-binding domain superfamily/Winged helix DNA-binding domain"/>
    <property type="match status" value="1"/>
</dbReference>
<evidence type="ECO:0000256" key="1">
    <source>
        <dbReference type="ARBA" id="ARBA00023125"/>
    </source>
</evidence>
<dbReference type="SUPFAM" id="SSF46894">
    <property type="entry name" value="C-terminal effector domain of the bipartite response regulators"/>
    <property type="match status" value="1"/>
</dbReference>
<dbReference type="SMART" id="SM00862">
    <property type="entry name" value="Trans_reg_C"/>
    <property type="match status" value="1"/>
</dbReference>
<protein>
    <submittedName>
        <fullName evidence="3">DNA-binding response regulator VncR</fullName>
    </submittedName>
</protein>
<dbReference type="EMBL" id="AJWZ01003150">
    <property type="protein sequence ID" value="EKC69018.1"/>
    <property type="molecule type" value="Genomic_DNA"/>
</dbReference>
<reference evidence="3" key="1">
    <citation type="journal article" date="2013" name="Environ. Microbiol.">
        <title>Microbiota from the distal guts of lean and obese adolescents exhibit partial functional redundancy besides clear differences in community structure.</title>
        <authorList>
            <person name="Ferrer M."/>
            <person name="Ruiz A."/>
            <person name="Lanza F."/>
            <person name="Haange S.B."/>
            <person name="Oberbach A."/>
            <person name="Till H."/>
            <person name="Bargiela R."/>
            <person name="Campoy C."/>
            <person name="Segura M.T."/>
            <person name="Richter M."/>
            <person name="von Bergen M."/>
            <person name="Seifert J."/>
            <person name="Suarez A."/>
        </authorList>
    </citation>
    <scope>NUCLEOTIDE SEQUENCE</scope>
</reference>
<dbReference type="Pfam" id="PF00486">
    <property type="entry name" value="Trans_reg_C"/>
    <property type="match status" value="1"/>
</dbReference>
<feature type="domain" description="OmpR/PhoB-type" evidence="2">
    <location>
        <begin position="1"/>
        <end position="54"/>
    </location>
</feature>
<dbReference type="AlphaFoldDB" id="K1TGY4"/>
<proteinExistence type="predicted"/>
<gene>
    <name evidence="3" type="ORF">OBE_04626</name>
</gene>
<keyword evidence="1 3" id="KW-0238">DNA-binding</keyword>
<dbReference type="GO" id="GO:0003677">
    <property type="term" value="F:DNA binding"/>
    <property type="evidence" value="ECO:0007669"/>
    <property type="project" value="UniProtKB-KW"/>
</dbReference>
<dbReference type="CDD" id="cd00383">
    <property type="entry name" value="trans_reg_C"/>
    <property type="match status" value="1"/>
</dbReference>
<sequence length="55" mass="6675">GQVLTRMQIIDYVWKDSEETPYDRVIDVYIKELRKKLQLDCITTIRNVGYKLERK</sequence>
<dbReference type="GO" id="GO:0000160">
    <property type="term" value="P:phosphorelay signal transduction system"/>
    <property type="evidence" value="ECO:0007669"/>
    <property type="project" value="InterPro"/>
</dbReference>
<organism evidence="3">
    <name type="scientific">human gut metagenome</name>
    <dbReference type="NCBI Taxonomy" id="408170"/>
    <lineage>
        <taxon>unclassified sequences</taxon>
        <taxon>metagenomes</taxon>
        <taxon>organismal metagenomes</taxon>
    </lineage>
</organism>
<dbReference type="GO" id="GO:0006355">
    <property type="term" value="P:regulation of DNA-templated transcription"/>
    <property type="evidence" value="ECO:0007669"/>
    <property type="project" value="InterPro"/>
</dbReference>
<accession>K1TGY4</accession>
<dbReference type="InterPro" id="IPR016032">
    <property type="entry name" value="Sig_transdc_resp-reg_C-effctor"/>
</dbReference>
<dbReference type="InterPro" id="IPR036388">
    <property type="entry name" value="WH-like_DNA-bd_sf"/>
</dbReference>
<evidence type="ECO:0000313" key="3">
    <source>
        <dbReference type="EMBL" id="EKC69018.1"/>
    </source>
</evidence>
<name>K1TGY4_9ZZZZ</name>
<evidence type="ECO:0000259" key="2">
    <source>
        <dbReference type="PROSITE" id="PS51755"/>
    </source>
</evidence>
<feature type="non-terminal residue" evidence="3">
    <location>
        <position position="1"/>
    </location>
</feature>
<comment type="caution">
    <text evidence="3">The sequence shown here is derived from an EMBL/GenBank/DDBJ whole genome shotgun (WGS) entry which is preliminary data.</text>
</comment>